<name>A0A7Y7QDI1_LACRH</name>
<keyword evidence="1" id="KW-0812">Transmembrane</keyword>
<feature type="transmembrane region" description="Helical" evidence="1">
    <location>
        <begin position="6"/>
        <end position="24"/>
    </location>
</feature>
<keyword evidence="1" id="KW-0472">Membrane</keyword>
<accession>A0A7Y7QDI1</accession>
<evidence type="ECO:0000313" key="2">
    <source>
        <dbReference type="EMBL" id="NVO87080.1"/>
    </source>
</evidence>
<gene>
    <name evidence="2" type="ORF">HWN39_01040</name>
</gene>
<sequence length="54" mass="6032">MKPSTTPLILLNLSMTVIVFSAILPAHWRIISCLFGVIATAICTRWYLGLAREE</sequence>
<comment type="caution">
    <text evidence="2">The sequence shown here is derived from an EMBL/GenBank/DDBJ whole genome shotgun (WGS) entry which is preliminary data.</text>
</comment>
<dbReference type="RefSeq" id="WP_176817456.1">
    <property type="nucleotide sequence ID" value="NZ_JABXWP010000001.1"/>
</dbReference>
<dbReference type="AlphaFoldDB" id="A0A7Y7QDI1"/>
<evidence type="ECO:0000256" key="1">
    <source>
        <dbReference type="SAM" id="Phobius"/>
    </source>
</evidence>
<dbReference type="Proteomes" id="UP000542889">
    <property type="component" value="Unassembled WGS sequence"/>
</dbReference>
<reference evidence="2 3" key="1">
    <citation type="submission" date="2020-06" db="EMBL/GenBank/DDBJ databases">
        <title>Lactobacillus rhamnosus QC,genome.</title>
        <authorList>
            <person name="Yi H."/>
            <person name="Jin M."/>
        </authorList>
    </citation>
    <scope>NUCLEOTIDE SEQUENCE [LARGE SCALE GENOMIC DNA]</scope>
    <source>
        <strain evidence="2 3">QC</strain>
    </source>
</reference>
<feature type="transmembrane region" description="Helical" evidence="1">
    <location>
        <begin position="31"/>
        <end position="48"/>
    </location>
</feature>
<dbReference type="EMBL" id="JABXWP010000001">
    <property type="protein sequence ID" value="NVO87080.1"/>
    <property type="molecule type" value="Genomic_DNA"/>
</dbReference>
<evidence type="ECO:0000313" key="3">
    <source>
        <dbReference type="Proteomes" id="UP000542889"/>
    </source>
</evidence>
<proteinExistence type="predicted"/>
<organism evidence="2 3">
    <name type="scientific">Lacticaseibacillus rhamnosus</name>
    <name type="common">Lactobacillus rhamnosus</name>
    <dbReference type="NCBI Taxonomy" id="47715"/>
    <lineage>
        <taxon>Bacteria</taxon>
        <taxon>Bacillati</taxon>
        <taxon>Bacillota</taxon>
        <taxon>Bacilli</taxon>
        <taxon>Lactobacillales</taxon>
        <taxon>Lactobacillaceae</taxon>
        <taxon>Lacticaseibacillus</taxon>
    </lineage>
</organism>
<keyword evidence="1" id="KW-1133">Transmembrane helix</keyword>
<protein>
    <submittedName>
        <fullName evidence="2">Uncharacterized protein</fullName>
    </submittedName>
</protein>